<dbReference type="InterPro" id="IPR020568">
    <property type="entry name" value="Ribosomal_Su5_D2-typ_SF"/>
</dbReference>
<dbReference type="Proteomes" id="UP000291213">
    <property type="component" value="Unassembled WGS sequence"/>
</dbReference>
<evidence type="ECO:0000256" key="4">
    <source>
        <dbReference type="HAMAP-Rule" id="MF_00622"/>
    </source>
</evidence>
<dbReference type="Pfam" id="PF03725">
    <property type="entry name" value="RNase_PH_C"/>
    <property type="match status" value="1"/>
</dbReference>
<organism evidence="7 8">
    <name type="scientific">Aeropyrum pernix</name>
    <dbReference type="NCBI Taxonomy" id="56636"/>
    <lineage>
        <taxon>Archaea</taxon>
        <taxon>Thermoproteota</taxon>
        <taxon>Thermoprotei</taxon>
        <taxon>Desulfurococcales</taxon>
        <taxon>Desulfurococcaceae</taxon>
        <taxon>Aeropyrum</taxon>
    </lineage>
</organism>
<keyword evidence="2 4" id="KW-0963">Cytoplasm</keyword>
<evidence type="ECO:0000259" key="6">
    <source>
        <dbReference type="Pfam" id="PF03725"/>
    </source>
</evidence>
<evidence type="ECO:0000313" key="7">
    <source>
        <dbReference type="EMBL" id="GBF08673.1"/>
    </source>
</evidence>
<dbReference type="AlphaFoldDB" id="A0A401H8F3"/>
<sequence>MSITPHRLPVAPVIVREAYLSLLRKGWRPGDRDLKTPRNVKIETGIIEKAEGSALVKLGKTQVIAGVKAGIGAPFKDTPNQGVLTVHAEFVPLASPVFEPGPPDENAIELARVVDRSLREVGAVDLESLVIRPGEKVWVLWVDLYIIDHDGNLFDASMLATMAALLTARLPRYEESETGEIIISKEGEGEELKVKTRVVTVTTAKIDRYIVVDPNIEEEAVSDVRLVTAVDENGRIVGLQKTGMGSLTEADIETMVSYSLEASKVYFKALEEAIKP</sequence>
<feature type="domain" description="Exoribonuclease phosphorolytic" evidence="6">
    <location>
        <begin position="198"/>
        <end position="261"/>
    </location>
</feature>
<protein>
    <recommendedName>
        <fullName evidence="4">Exosome complex component Rrp42</fullName>
    </recommendedName>
</protein>
<dbReference type="InterPro" id="IPR015847">
    <property type="entry name" value="ExoRNase_PH_dom2"/>
</dbReference>
<keyword evidence="3 4" id="KW-0271">Exosome</keyword>
<dbReference type="FunFam" id="3.30.230.70:FF:000017">
    <property type="entry name" value="Exosome complex component Rrp42"/>
    <property type="match status" value="1"/>
</dbReference>
<reference evidence="7 8" key="1">
    <citation type="submission" date="2017-02" db="EMBL/GenBank/DDBJ databases">
        <title>isolation and characterization of a novel temperate virus Aeropyrum globular virus 1 infecting hyperthermophilic archaeon Aeropyrum.</title>
        <authorList>
            <person name="Yumiya M."/>
            <person name="Yoshida T."/>
            <person name="Sako Y."/>
        </authorList>
    </citation>
    <scope>NUCLEOTIDE SEQUENCE [LARGE SCALE GENOMIC DNA]</scope>
    <source>
        <strain evidence="7 8">YK1-12-2013</strain>
    </source>
</reference>
<dbReference type="PANTHER" id="PTHR11097">
    <property type="entry name" value="EXOSOME COMPLEX EXONUCLEASE RIBOSOMAL RNA PROCESSING PROTEIN"/>
    <property type="match status" value="1"/>
</dbReference>
<dbReference type="InterPro" id="IPR001247">
    <property type="entry name" value="ExoRNase_PH_dom1"/>
</dbReference>
<dbReference type="InterPro" id="IPR050590">
    <property type="entry name" value="Exosome_comp_Rrp42_subfam"/>
</dbReference>
<dbReference type="Pfam" id="PF01138">
    <property type="entry name" value="RNase_PH"/>
    <property type="match status" value="1"/>
</dbReference>
<dbReference type="SUPFAM" id="SSF54211">
    <property type="entry name" value="Ribosomal protein S5 domain 2-like"/>
    <property type="match status" value="1"/>
</dbReference>
<comment type="function">
    <text evidence="4">Non-catalytic component of the exosome, which is a complex involved in RNA degradation. Contributes to the structuring of the Rrp41 active site.</text>
</comment>
<dbReference type="EMBL" id="BDMD01000016">
    <property type="protein sequence ID" value="GBF08673.1"/>
    <property type="molecule type" value="Genomic_DNA"/>
</dbReference>
<feature type="domain" description="Exoribonuclease phosphorolytic" evidence="5">
    <location>
        <begin position="38"/>
        <end position="171"/>
    </location>
</feature>
<dbReference type="GO" id="GO:0035925">
    <property type="term" value="F:mRNA 3'-UTR AU-rich region binding"/>
    <property type="evidence" value="ECO:0007669"/>
    <property type="project" value="TreeGrafter"/>
</dbReference>
<comment type="caution">
    <text evidence="7">The sequence shown here is derived from an EMBL/GenBank/DDBJ whole genome shotgun (WGS) entry which is preliminary data.</text>
</comment>
<dbReference type="PANTHER" id="PTHR11097:SF8">
    <property type="entry name" value="EXOSOME COMPLEX COMPONENT RRP42"/>
    <property type="match status" value="1"/>
</dbReference>
<gene>
    <name evidence="4" type="primary">rrp42</name>
    <name evidence="7" type="ORF">apy_03980</name>
</gene>
<dbReference type="RefSeq" id="WP_131159728.1">
    <property type="nucleotide sequence ID" value="NZ_BDMD01000016.1"/>
</dbReference>
<dbReference type="CDD" id="cd11365">
    <property type="entry name" value="RNase_PH_archRRP42"/>
    <property type="match status" value="1"/>
</dbReference>
<dbReference type="GO" id="GO:0016075">
    <property type="term" value="P:rRNA catabolic process"/>
    <property type="evidence" value="ECO:0007669"/>
    <property type="project" value="TreeGrafter"/>
</dbReference>
<dbReference type="InterPro" id="IPR036345">
    <property type="entry name" value="ExoRNase_PH_dom2_sf"/>
</dbReference>
<evidence type="ECO:0000256" key="2">
    <source>
        <dbReference type="ARBA" id="ARBA00022490"/>
    </source>
</evidence>
<evidence type="ECO:0000256" key="3">
    <source>
        <dbReference type="ARBA" id="ARBA00022835"/>
    </source>
</evidence>
<dbReference type="SUPFAM" id="SSF55666">
    <property type="entry name" value="Ribonuclease PH domain 2-like"/>
    <property type="match status" value="1"/>
</dbReference>
<comment type="subcellular location">
    <subcellularLocation>
        <location evidence="1 4">Cytoplasm</location>
    </subcellularLocation>
</comment>
<dbReference type="Gene3D" id="3.30.230.70">
    <property type="entry name" value="GHMP Kinase, N-terminal domain"/>
    <property type="match status" value="1"/>
</dbReference>
<evidence type="ECO:0000313" key="8">
    <source>
        <dbReference type="Proteomes" id="UP000291213"/>
    </source>
</evidence>
<dbReference type="GO" id="GO:0000177">
    <property type="term" value="C:cytoplasmic exosome (RNase complex)"/>
    <property type="evidence" value="ECO:0007669"/>
    <property type="project" value="TreeGrafter"/>
</dbReference>
<accession>A0A401H8F3</accession>
<comment type="subunit">
    <text evidence="4">Component of the archaeal exosome complex. Forms a hexameric ring-like arrangement composed of 3 Rrp41-Rrp42 heterodimers. The hexameric ring associates with a trimer of Rrp4 and/or Csl4 subunits.</text>
</comment>
<dbReference type="OrthoDB" id="30932at2157"/>
<comment type="similarity">
    <text evidence="4">Belongs to the RNase PH family. Rrp42 subfamily.</text>
</comment>
<evidence type="ECO:0000256" key="1">
    <source>
        <dbReference type="ARBA" id="ARBA00004496"/>
    </source>
</evidence>
<dbReference type="HAMAP" id="MF_00622">
    <property type="entry name" value="Exosome_Rrp42"/>
    <property type="match status" value="1"/>
</dbReference>
<name>A0A401H8F3_AERPX</name>
<proteinExistence type="inferred from homology"/>
<evidence type="ECO:0000259" key="5">
    <source>
        <dbReference type="Pfam" id="PF01138"/>
    </source>
</evidence>
<dbReference type="InterPro" id="IPR020869">
    <property type="entry name" value="Rrp42_archaea"/>
</dbReference>
<dbReference type="InterPro" id="IPR027408">
    <property type="entry name" value="PNPase/RNase_PH_dom_sf"/>
</dbReference>
<dbReference type="NCBIfam" id="NF003282">
    <property type="entry name" value="PRK04282.1-1"/>
    <property type="match status" value="1"/>
</dbReference>